<evidence type="ECO:0000313" key="3">
    <source>
        <dbReference type="EMBL" id="ATB29533.1"/>
    </source>
</evidence>
<dbReference type="EMBL" id="CP022163">
    <property type="protein sequence ID" value="ATB29533.1"/>
    <property type="molecule type" value="Genomic_DNA"/>
</dbReference>
<proteinExistence type="predicted"/>
<feature type="transmembrane region" description="Helical" evidence="2">
    <location>
        <begin position="198"/>
        <end position="218"/>
    </location>
</feature>
<gene>
    <name evidence="3" type="ORF">MEBOL_002983</name>
</gene>
<sequence>MTSRFSRFMHLERPRGDKTDGEGQVELHDGGRFESVEGPGPATSPEHGVPEAHLERFKLHGQTPLVLDAMPEREQRFPRCIQCQTSNSRFTRACVTCGADLQTPEQRADDEARWRTEAQASARMNAAMTVEGKAAGRETERSESEEPGSAAHLFEPSLGLGLLRRIQAPAARWTVLAGALGLPWLLTRAQAEPVRMLGVFVGVMICTSFVPSSFWTGARRG</sequence>
<dbReference type="RefSeq" id="WP_157774978.1">
    <property type="nucleotide sequence ID" value="NZ_CP022163.1"/>
</dbReference>
<feature type="compositionally biased region" description="Basic and acidic residues" evidence="1">
    <location>
        <begin position="9"/>
        <end position="35"/>
    </location>
</feature>
<keyword evidence="2" id="KW-0812">Transmembrane</keyword>
<organism evidence="3 4">
    <name type="scientific">Melittangium boletus DSM 14713</name>
    <dbReference type="NCBI Taxonomy" id="1294270"/>
    <lineage>
        <taxon>Bacteria</taxon>
        <taxon>Pseudomonadati</taxon>
        <taxon>Myxococcota</taxon>
        <taxon>Myxococcia</taxon>
        <taxon>Myxococcales</taxon>
        <taxon>Cystobacterineae</taxon>
        <taxon>Archangiaceae</taxon>
        <taxon>Melittangium</taxon>
    </lineage>
</organism>
<name>A0A250IE67_9BACT</name>
<dbReference type="AlphaFoldDB" id="A0A250IE67"/>
<dbReference type="Proteomes" id="UP000217289">
    <property type="component" value="Chromosome"/>
</dbReference>
<keyword evidence="2" id="KW-0472">Membrane</keyword>
<reference evidence="3 4" key="1">
    <citation type="submission" date="2017-06" db="EMBL/GenBank/DDBJ databases">
        <authorList>
            <person name="Kim H.J."/>
            <person name="Triplett B.A."/>
        </authorList>
    </citation>
    <scope>NUCLEOTIDE SEQUENCE [LARGE SCALE GENOMIC DNA]</scope>
    <source>
        <strain evidence="3 4">DSM 14713</strain>
    </source>
</reference>
<evidence type="ECO:0000256" key="2">
    <source>
        <dbReference type="SAM" id="Phobius"/>
    </source>
</evidence>
<keyword evidence="2" id="KW-1133">Transmembrane helix</keyword>
<dbReference type="KEGG" id="mbd:MEBOL_002983"/>
<evidence type="ECO:0000256" key="1">
    <source>
        <dbReference type="SAM" id="MobiDB-lite"/>
    </source>
</evidence>
<evidence type="ECO:0000313" key="4">
    <source>
        <dbReference type="Proteomes" id="UP000217289"/>
    </source>
</evidence>
<feature type="region of interest" description="Disordered" evidence="1">
    <location>
        <begin position="1"/>
        <end position="48"/>
    </location>
</feature>
<protein>
    <submittedName>
        <fullName evidence="3">Uncharacterized protein</fullName>
    </submittedName>
</protein>
<keyword evidence="4" id="KW-1185">Reference proteome</keyword>
<dbReference type="OrthoDB" id="5382187at2"/>
<accession>A0A250IE67</accession>